<name>A0A6H1UDU6_9GAMM</name>
<sequence>MNNLWRRFAVALEQYSECEDWPKLSSVDRKLATVLQQHGAKKPGDDKAYDQMVAAHHRAIERLAQHNQRLQQLMEQERSQRQGLRAYHQTELMNQREHSFYQ</sequence>
<reference evidence="2 3" key="1">
    <citation type="submission" date="2020-04" db="EMBL/GenBank/DDBJ databases">
        <title>Ferrimonas sp. S7 isolated from sea water.</title>
        <authorList>
            <person name="Bae S.S."/>
            <person name="Baek K."/>
        </authorList>
    </citation>
    <scope>NUCLEOTIDE SEQUENCE [LARGE SCALE GENOMIC DNA]</scope>
    <source>
        <strain evidence="2 3">S7</strain>
    </source>
</reference>
<protein>
    <recommendedName>
        <fullName evidence="4">Flagellar protein FliT</fullName>
    </recommendedName>
</protein>
<evidence type="ECO:0000256" key="1">
    <source>
        <dbReference type="SAM" id="MobiDB-lite"/>
    </source>
</evidence>
<accession>A0A6H1UDU6</accession>
<feature type="region of interest" description="Disordered" evidence="1">
    <location>
        <begin position="76"/>
        <end position="102"/>
    </location>
</feature>
<organism evidence="2 3">
    <name type="scientific">Ferrimonas lipolytica</name>
    <dbReference type="NCBI Taxonomy" id="2724191"/>
    <lineage>
        <taxon>Bacteria</taxon>
        <taxon>Pseudomonadati</taxon>
        <taxon>Pseudomonadota</taxon>
        <taxon>Gammaproteobacteria</taxon>
        <taxon>Alteromonadales</taxon>
        <taxon>Ferrimonadaceae</taxon>
        <taxon>Ferrimonas</taxon>
    </lineage>
</organism>
<gene>
    <name evidence="2" type="ORF">HER31_07865</name>
</gene>
<dbReference type="AlphaFoldDB" id="A0A6H1UDU6"/>
<dbReference type="Proteomes" id="UP000501602">
    <property type="component" value="Chromosome"/>
</dbReference>
<dbReference type="KEGG" id="fes:HER31_07865"/>
<evidence type="ECO:0000313" key="3">
    <source>
        <dbReference type="Proteomes" id="UP000501602"/>
    </source>
</evidence>
<evidence type="ECO:0000313" key="2">
    <source>
        <dbReference type="EMBL" id="QIZ76799.1"/>
    </source>
</evidence>
<proteinExistence type="predicted"/>
<evidence type="ECO:0008006" key="4">
    <source>
        <dbReference type="Google" id="ProtNLM"/>
    </source>
</evidence>
<keyword evidence="3" id="KW-1185">Reference proteome</keyword>
<dbReference type="EMBL" id="CP051180">
    <property type="protein sequence ID" value="QIZ76799.1"/>
    <property type="molecule type" value="Genomic_DNA"/>
</dbReference>
<dbReference type="RefSeq" id="WP_168660060.1">
    <property type="nucleotide sequence ID" value="NZ_CP051180.1"/>
</dbReference>